<evidence type="ECO:0000256" key="1">
    <source>
        <dbReference type="SAM" id="Coils"/>
    </source>
</evidence>
<evidence type="ECO:0000313" key="2">
    <source>
        <dbReference type="EnsemblMetazoa" id="XP_019853509.1"/>
    </source>
</evidence>
<reference evidence="3" key="1">
    <citation type="journal article" date="2010" name="Nature">
        <title>The Amphimedon queenslandica genome and the evolution of animal complexity.</title>
        <authorList>
            <person name="Srivastava M."/>
            <person name="Simakov O."/>
            <person name="Chapman J."/>
            <person name="Fahey B."/>
            <person name="Gauthier M.E."/>
            <person name="Mitros T."/>
            <person name="Richards G.S."/>
            <person name="Conaco C."/>
            <person name="Dacre M."/>
            <person name="Hellsten U."/>
            <person name="Larroux C."/>
            <person name="Putnam N.H."/>
            <person name="Stanke M."/>
            <person name="Adamska M."/>
            <person name="Darling A."/>
            <person name="Degnan S.M."/>
            <person name="Oakley T.H."/>
            <person name="Plachetzki D.C."/>
            <person name="Zhai Y."/>
            <person name="Adamski M."/>
            <person name="Calcino A."/>
            <person name="Cummins S.F."/>
            <person name="Goodstein D.M."/>
            <person name="Harris C."/>
            <person name="Jackson D.J."/>
            <person name="Leys S.P."/>
            <person name="Shu S."/>
            <person name="Woodcroft B.J."/>
            <person name="Vervoort M."/>
            <person name="Kosik K.S."/>
            <person name="Manning G."/>
            <person name="Degnan B.M."/>
            <person name="Rokhsar D.S."/>
        </authorList>
    </citation>
    <scope>NUCLEOTIDE SEQUENCE [LARGE SCALE GENOMIC DNA]</scope>
</reference>
<name>A0AAN0J914_AMPQE</name>
<keyword evidence="3" id="KW-1185">Reference proteome</keyword>
<proteinExistence type="predicted"/>
<dbReference type="EnsemblMetazoa" id="XM_019997950.1">
    <property type="protein sequence ID" value="XP_019853509.1"/>
    <property type="gene ID" value="LOC109582892"/>
</dbReference>
<dbReference type="GeneID" id="109582892"/>
<feature type="coiled-coil region" evidence="1">
    <location>
        <begin position="252"/>
        <end position="279"/>
    </location>
</feature>
<protein>
    <submittedName>
        <fullName evidence="2">Uncharacterized protein</fullName>
    </submittedName>
</protein>
<organism evidence="2 3">
    <name type="scientific">Amphimedon queenslandica</name>
    <name type="common">Sponge</name>
    <dbReference type="NCBI Taxonomy" id="400682"/>
    <lineage>
        <taxon>Eukaryota</taxon>
        <taxon>Metazoa</taxon>
        <taxon>Porifera</taxon>
        <taxon>Demospongiae</taxon>
        <taxon>Heteroscleromorpha</taxon>
        <taxon>Haplosclerida</taxon>
        <taxon>Niphatidae</taxon>
        <taxon>Amphimedon</taxon>
    </lineage>
</organism>
<dbReference type="Proteomes" id="UP000007879">
    <property type="component" value="Unassembled WGS sequence"/>
</dbReference>
<accession>A0AAN0J914</accession>
<dbReference type="KEGG" id="aqu:109582892"/>
<sequence>MFYNVCKILRRKLDVDDIKEFLSYYSTSLSRKIENCTDISSIIRHFKDECSLTDIALLHSVVEKMEITEAKEHIETYRTELKEFYKSISVSLCLEKRFGSVSHLQCETVTFIFDWKPEEHVLQDIKDILSKVSGKLLKIQFIEPHKSICVTCSFPFSDVGFTVLRMIENIHILMGQGLKELTIGNLTLWRRKDVREEELKEKVQGLLQSTEVISYIILEEAEYKLRDAISSKEKEVVALQQLLQEEPLYEELTVLRSQFNEIQKENEESSNKLSKMKNEYLRSLSSNTDSAASKVRRGMSFEIDDCKCHLKAMTRPDYQPLVDD</sequence>
<reference evidence="2" key="2">
    <citation type="submission" date="2024-06" db="UniProtKB">
        <authorList>
            <consortium name="EnsemblMetazoa"/>
        </authorList>
    </citation>
    <scope>IDENTIFICATION</scope>
</reference>
<evidence type="ECO:0000313" key="3">
    <source>
        <dbReference type="Proteomes" id="UP000007879"/>
    </source>
</evidence>
<dbReference type="RefSeq" id="XP_019853509.1">
    <property type="nucleotide sequence ID" value="XM_019997950.1"/>
</dbReference>
<dbReference type="AlphaFoldDB" id="A0AAN0J914"/>
<keyword evidence="1" id="KW-0175">Coiled coil</keyword>